<dbReference type="PROSITE" id="PS50931">
    <property type="entry name" value="HTH_LYSR"/>
    <property type="match status" value="1"/>
</dbReference>
<dbReference type="InterPro" id="IPR036388">
    <property type="entry name" value="WH-like_DNA-bd_sf"/>
</dbReference>
<feature type="compositionally biased region" description="Low complexity" evidence="5">
    <location>
        <begin position="334"/>
        <end position="343"/>
    </location>
</feature>
<dbReference type="GO" id="GO:0000976">
    <property type="term" value="F:transcription cis-regulatory region binding"/>
    <property type="evidence" value="ECO:0007669"/>
    <property type="project" value="TreeGrafter"/>
</dbReference>
<dbReference type="AlphaFoldDB" id="A0A0P7ZCT8"/>
<dbReference type="EMBL" id="LJZR01000055">
    <property type="protein sequence ID" value="KPQ32480.1"/>
    <property type="molecule type" value="Genomic_DNA"/>
</dbReference>
<dbReference type="STRING" id="1666911.HLUCCA11_21330"/>
<feature type="domain" description="HTH lysR-type" evidence="6">
    <location>
        <begin position="1"/>
        <end position="61"/>
    </location>
</feature>
<dbReference type="Gene3D" id="3.40.190.290">
    <property type="match status" value="1"/>
</dbReference>
<evidence type="ECO:0000313" key="8">
    <source>
        <dbReference type="Proteomes" id="UP000050465"/>
    </source>
</evidence>
<comment type="similarity">
    <text evidence="1">Belongs to the LysR transcriptional regulatory family.</text>
</comment>
<dbReference type="PANTHER" id="PTHR30126:SF5">
    <property type="entry name" value="HTH-TYPE TRANSCRIPTIONAL ACTIVATOR CMPR"/>
    <property type="match status" value="1"/>
</dbReference>
<feature type="compositionally biased region" description="Basic and acidic residues" evidence="5">
    <location>
        <begin position="316"/>
        <end position="331"/>
    </location>
</feature>
<evidence type="ECO:0000256" key="4">
    <source>
        <dbReference type="ARBA" id="ARBA00023163"/>
    </source>
</evidence>
<evidence type="ECO:0000256" key="2">
    <source>
        <dbReference type="ARBA" id="ARBA00023015"/>
    </source>
</evidence>
<dbReference type="SUPFAM" id="SSF53850">
    <property type="entry name" value="Periplasmic binding protein-like II"/>
    <property type="match status" value="1"/>
</dbReference>
<dbReference type="Pfam" id="PF00126">
    <property type="entry name" value="HTH_1"/>
    <property type="match status" value="1"/>
</dbReference>
<evidence type="ECO:0000259" key="6">
    <source>
        <dbReference type="PROSITE" id="PS50931"/>
    </source>
</evidence>
<keyword evidence="4" id="KW-0804">Transcription</keyword>
<dbReference type="Pfam" id="PF03466">
    <property type="entry name" value="LysR_substrate"/>
    <property type="match status" value="1"/>
</dbReference>
<dbReference type="InterPro" id="IPR005119">
    <property type="entry name" value="LysR_subst-bd"/>
</dbReference>
<proteinExistence type="inferred from homology"/>
<gene>
    <name evidence="7" type="ORF">HLUCCA11_21330</name>
</gene>
<dbReference type="PRINTS" id="PR00039">
    <property type="entry name" value="HTHLYSR"/>
</dbReference>
<dbReference type="PANTHER" id="PTHR30126">
    <property type="entry name" value="HTH-TYPE TRANSCRIPTIONAL REGULATOR"/>
    <property type="match status" value="1"/>
</dbReference>
<evidence type="ECO:0000256" key="1">
    <source>
        <dbReference type="ARBA" id="ARBA00009437"/>
    </source>
</evidence>
<dbReference type="GO" id="GO:0003700">
    <property type="term" value="F:DNA-binding transcription factor activity"/>
    <property type="evidence" value="ECO:0007669"/>
    <property type="project" value="InterPro"/>
</dbReference>
<dbReference type="Proteomes" id="UP000050465">
    <property type="component" value="Unassembled WGS sequence"/>
</dbReference>
<dbReference type="InterPro" id="IPR000847">
    <property type="entry name" value="LysR_HTH_N"/>
</dbReference>
<comment type="caution">
    <text evidence="7">The sequence shown here is derived from an EMBL/GenBank/DDBJ whole genome shotgun (WGS) entry which is preliminary data.</text>
</comment>
<reference evidence="7 8" key="1">
    <citation type="submission" date="2015-09" db="EMBL/GenBank/DDBJ databases">
        <title>Identification and resolution of microdiversity through metagenomic sequencing of parallel consortia.</title>
        <authorList>
            <person name="Nelson W.C."/>
            <person name="Romine M.F."/>
            <person name="Lindemann S.R."/>
        </authorList>
    </citation>
    <scope>NUCLEOTIDE SEQUENCE [LARGE SCALE GENOMIC DNA]</scope>
    <source>
        <strain evidence="7">Ana</strain>
    </source>
</reference>
<name>A0A0P7ZCT8_9CYAN</name>
<dbReference type="InterPro" id="IPR036390">
    <property type="entry name" value="WH_DNA-bd_sf"/>
</dbReference>
<evidence type="ECO:0000313" key="7">
    <source>
        <dbReference type="EMBL" id="KPQ32480.1"/>
    </source>
</evidence>
<accession>A0A0P7ZCT8</accession>
<protein>
    <submittedName>
        <fullName evidence="7">DNA-binding transcriptional regulator, LysR family</fullName>
    </submittedName>
</protein>
<dbReference type="FunFam" id="1.10.10.10:FF:000001">
    <property type="entry name" value="LysR family transcriptional regulator"/>
    <property type="match status" value="1"/>
</dbReference>
<dbReference type="Gene3D" id="1.10.10.10">
    <property type="entry name" value="Winged helix-like DNA-binding domain superfamily/Winged helix DNA-binding domain"/>
    <property type="match status" value="1"/>
</dbReference>
<sequence length="357" mass="39085">MIHATLHQLKVFEATARHGSFTRAAEELYLTQPTVSIQVKQLTKAVGLPLFEQIGKRLYLTQAGEELLSTCQQIFHGLEQFEMSVADIKGMKQGRLKLAVITTAKYFVPRLLGPFCKRYPGIDISLKVTNHQRLQEGMATNEDDLYIISQTPTQPDLDIHPFLENPLIVLAPKGHPLASKKNIPIEMLNNETFIMRELGSGTRKAVEELFAEHNVKVRVRLELGSNEAIKQAIAGGLGISVLSQHTIISEGTTGEFAILDVQGFPIERHWYVANLAGKQLSVVAETFLQFLLEESPAIAKQLLPGLGAPTADEEAGLEKSSTEKSSAEKGGTKKSGSAKSSLKPDSETPVAKDPVLK</sequence>
<feature type="region of interest" description="Disordered" evidence="5">
    <location>
        <begin position="309"/>
        <end position="357"/>
    </location>
</feature>
<evidence type="ECO:0000256" key="5">
    <source>
        <dbReference type="SAM" id="MobiDB-lite"/>
    </source>
</evidence>
<keyword evidence="3 7" id="KW-0238">DNA-binding</keyword>
<evidence type="ECO:0000256" key="3">
    <source>
        <dbReference type="ARBA" id="ARBA00023125"/>
    </source>
</evidence>
<organism evidence="7 8">
    <name type="scientific">Phormidesmis priestleyi Ana</name>
    <dbReference type="NCBI Taxonomy" id="1666911"/>
    <lineage>
        <taxon>Bacteria</taxon>
        <taxon>Bacillati</taxon>
        <taxon>Cyanobacteriota</taxon>
        <taxon>Cyanophyceae</taxon>
        <taxon>Leptolyngbyales</taxon>
        <taxon>Leptolyngbyaceae</taxon>
        <taxon>Phormidesmis</taxon>
    </lineage>
</organism>
<dbReference type="SUPFAM" id="SSF46785">
    <property type="entry name" value="Winged helix' DNA-binding domain"/>
    <property type="match status" value="1"/>
</dbReference>
<dbReference type="CDD" id="cd08419">
    <property type="entry name" value="PBP2_CbbR_RubisCO_like"/>
    <property type="match status" value="1"/>
</dbReference>
<dbReference type="PATRIC" id="fig|1666911.3.peg.3397"/>
<keyword evidence="2" id="KW-0805">Transcription regulation</keyword>